<sequence>MLLKIASKFGEQQVTGDSYQTLKNRWGDKELLRSAAQKRDHLAYERIRFGEMDDEKHYIISLLPQAHNSYYMGHSEACIAMCGSLLEAFLAKVITGKITDKPIPLKKGNYQIDLKSAEEVQELSLHDLIKIIQRRLQREDTTLLHNIKDLRNRTLHGHIPIFEYRPTENTYVCTLDYGNGTGREIDIRAEEVIDIDDPPQQITAWYCLKYSRHILHCLLS</sequence>
<dbReference type="Proteomes" id="UP001228690">
    <property type="component" value="Chromosome"/>
</dbReference>
<protein>
    <recommendedName>
        <fullName evidence="3">Cthe-2314-like HEPN domain-containing protein</fullName>
    </recommendedName>
</protein>
<dbReference type="EMBL" id="CP123443">
    <property type="protein sequence ID" value="WGK69059.1"/>
    <property type="molecule type" value="Genomic_DNA"/>
</dbReference>
<evidence type="ECO:0000313" key="1">
    <source>
        <dbReference type="EMBL" id="WGK69059.1"/>
    </source>
</evidence>
<reference evidence="1 2" key="1">
    <citation type="submission" date="2023-04" db="EMBL/GenBank/DDBJ databases">
        <title>Spirochaete genome identified in red abalone sample constitutes a novel genus.</title>
        <authorList>
            <person name="Sharma S.P."/>
            <person name="Purcell C.M."/>
            <person name="Hyde J.R."/>
            <person name="Severin A.J."/>
        </authorList>
    </citation>
    <scope>NUCLEOTIDE SEQUENCE [LARGE SCALE GENOMIC DNA]</scope>
    <source>
        <strain evidence="1 2">SP-2023</strain>
    </source>
</reference>
<evidence type="ECO:0000313" key="2">
    <source>
        <dbReference type="Proteomes" id="UP001228690"/>
    </source>
</evidence>
<accession>A0ABY8MGD4</accession>
<dbReference type="RefSeq" id="WP_326927247.1">
    <property type="nucleotide sequence ID" value="NZ_CP123443.1"/>
</dbReference>
<evidence type="ECO:0008006" key="3">
    <source>
        <dbReference type="Google" id="ProtNLM"/>
    </source>
</evidence>
<gene>
    <name evidence="1" type="ORF">P0082_11335</name>
</gene>
<proteinExistence type="predicted"/>
<name>A0ABY8MGD4_9SPIO</name>
<organism evidence="1 2">
    <name type="scientific">Candidatus Haliotispira prima</name>
    <dbReference type="NCBI Taxonomy" id="3034016"/>
    <lineage>
        <taxon>Bacteria</taxon>
        <taxon>Pseudomonadati</taxon>
        <taxon>Spirochaetota</taxon>
        <taxon>Spirochaetia</taxon>
        <taxon>Spirochaetales</taxon>
        <taxon>Spirochaetaceae</taxon>
        <taxon>Candidatus Haliotispira</taxon>
    </lineage>
</organism>
<keyword evidence="2" id="KW-1185">Reference proteome</keyword>